<dbReference type="Proteomes" id="UP000016649">
    <property type="component" value="Unassembled WGS sequence"/>
</dbReference>
<gene>
    <name evidence="1" type="ORF">HMPREF9193_01327</name>
</gene>
<sequence length="62" mass="7159">MIKNGACYSVAAFYIEFALQTRQFYALSQPVFAKARLKTFSEAQASCKSFYRGRLYEIDVFI</sequence>
<keyword evidence="2" id="KW-1185">Reference proteome</keyword>
<accession>A0ABN0NY64</accession>
<organism evidence="1 2">
    <name type="scientific">Treponema lecithinolyticum ATCC 700332</name>
    <dbReference type="NCBI Taxonomy" id="1321815"/>
    <lineage>
        <taxon>Bacteria</taxon>
        <taxon>Pseudomonadati</taxon>
        <taxon>Spirochaetota</taxon>
        <taxon>Spirochaetia</taxon>
        <taxon>Spirochaetales</taxon>
        <taxon>Treponemataceae</taxon>
        <taxon>Treponema</taxon>
    </lineage>
</organism>
<comment type="caution">
    <text evidence="1">The sequence shown here is derived from an EMBL/GenBank/DDBJ whole genome shotgun (WGS) entry which is preliminary data.</text>
</comment>
<name>A0ABN0NY64_TRELE</name>
<evidence type="ECO:0000313" key="2">
    <source>
        <dbReference type="Proteomes" id="UP000016649"/>
    </source>
</evidence>
<evidence type="ECO:0000313" key="1">
    <source>
        <dbReference type="EMBL" id="ERJ92572.1"/>
    </source>
</evidence>
<protein>
    <submittedName>
        <fullName evidence="1">Uncharacterized protein</fullName>
    </submittedName>
</protein>
<proteinExistence type="predicted"/>
<reference evidence="1 2" key="1">
    <citation type="submission" date="2013-08" db="EMBL/GenBank/DDBJ databases">
        <authorList>
            <person name="Weinstock G."/>
            <person name="Sodergren E."/>
            <person name="Wylie T."/>
            <person name="Fulton L."/>
            <person name="Fulton R."/>
            <person name="Fronick C."/>
            <person name="O'Laughlin M."/>
            <person name="Godfrey J."/>
            <person name="Miner T."/>
            <person name="Herter B."/>
            <person name="Appelbaum E."/>
            <person name="Cordes M."/>
            <person name="Lek S."/>
            <person name="Wollam A."/>
            <person name="Pepin K.H."/>
            <person name="Palsikar V.B."/>
            <person name="Mitreva M."/>
            <person name="Wilson R.K."/>
        </authorList>
    </citation>
    <scope>NUCLEOTIDE SEQUENCE [LARGE SCALE GENOMIC DNA]</scope>
    <source>
        <strain evidence="1 2">ATCC 700332</strain>
    </source>
</reference>
<dbReference type="EMBL" id="AWVH01000033">
    <property type="protein sequence ID" value="ERJ92572.1"/>
    <property type="molecule type" value="Genomic_DNA"/>
</dbReference>